<dbReference type="Pfam" id="PF00646">
    <property type="entry name" value="F-box"/>
    <property type="match status" value="1"/>
</dbReference>
<dbReference type="SMART" id="SM00256">
    <property type="entry name" value="FBOX"/>
    <property type="match status" value="1"/>
</dbReference>
<name>A0A139H8B5_9PEZI</name>
<accession>A0A139H8B5</accession>
<dbReference type="InterPro" id="IPR001810">
    <property type="entry name" value="F-box_dom"/>
</dbReference>
<dbReference type="CDD" id="cd09917">
    <property type="entry name" value="F-box_SF"/>
    <property type="match status" value="1"/>
</dbReference>
<dbReference type="Gene3D" id="1.20.1280.50">
    <property type="match status" value="1"/>
</dbReference>
<evidence type="ECO:0000313" key="2">
    <source>
        <dbReference type="EMBL" id="KXS98608.1"/>
    </source>
</evidence>
<organism evidence="2 3">
    <name type="scientific">Pseudocercospora eumusae</name>
    <dbReference type="NCBI Taxonomy" id="321146"/>
    <lineage>
        <taxon>Eukaryota</taxon>
        <taxon>Fungi</taxon>
        <taxon>Dikarya</taxon>
        <taxon>Ascomycota</taxon>
        <taxon>Pezizomycotina</taxon>
        <taxon>Dothideomycetes</taxon>
        <taxon>Dothideomycetidae</taxon>
        <taxon>Mycosphaerellales</taxon>
        <taxon>Mycosphaerellaceae</taxon>
        <taxon>Pseudocercospora</taxon>
    </lineage>
</organism>
<evidence type="ECO:0000259" key="1">
    <source>
        <dbReference type="PROSITE" id="PS50181"/>
    </source>
</evidence>
<reference evidence="2 3" key="1">
    <citation type="submission" date="2015-07" db="EMBL/GenBank/DDBJ databases">
        <title>Comparative genomics of the Sigatoka disease complex on banana suggests a link between parallel evolutionary changes in Pseudocercospora fijiensis and Pseudocercospora eumusae and increased virulence on the banana host.</title>
        <authorList>
            <person name="Chang T.-C."/>
            <person name="Salvucci A."/>
            <person name="Crous P.W."/>
            <person name="Stergiopoulos I."/>
        </authorList>
    </citation>
    <scope>NUCLEOTIDE SEQUENCE [LARGE SCALE GENOMIC DNA]</scope>
    <source>
        <strain evidence="2 3">CBS 114824</strain>
    </source>
</reference>
<dbReference type="Proteomes" id="UP000070133">
    <property type="component" value="Unassembled WGS sequence"/>
</dbReference>
<dbReference type="InterPro" id="IPR036047">
    <property type="entry name" value="F-box-like_dom_sf"/>
</dbReference>
<protein>
    <recommendedName>
        <fullName evidence="1">F-box domain-containing protein</fullName>
    </recommendedName>
</protein>
<dbReference type="PROSITE" id="PS50181">
    <property type="entry name" value="FBOX"/>
    <property type="match status" value="1"/>
</dbReference>
<sequence length="314" mass="36296">MTSFMDMPIELKLEIFYHLPAKDVQRVRRVCKTIQKAIDFEKPKLLSNICAREAARITADVKYLVDYDTKKVTFLEALRRWCKHRPASKEKIARMYDRSDFGRLYHKNKAIKDGLLKASADRLPMHPNDLLLLHPLFENSGELAHMLTNLHAYHHGPPDVKAVDAWLFASRENFVRWGQWSLFCLSDGSAPEIYDMFANTPFLEGEWRSQDEHIKAFEACIPLTTLKTRQFYYGRWKRKGCADARDRGRGVCDMSQFTSMFDVPTLPAEGRSAGIVAYCVKSKWARDSVERSLEKGQSLTLVEKAAIMDEMFLF</sequence>
<dbReference type="EMBL" id="LFZN01000110">
    <property type="protein sequence ID" value="KXS98608.1"/>
    <property type="molecule type" value="Genomic_DNA"/>
</dbReference>
<keyword evidence="3" id="KW-1185">Reference proteome</keyword>
<evidence type="ECO:0000313" key="3">
    <source>
        <dbReference type="Proteomes" id="UP000070133"/>
    </source>
</evidence>
<feature type="domain" description="F-box" evidence="1">
    <location>
        <begin position="1"/>
        <end position="49"/>
    </location>
</feature>
<dbReference type="SUPFAM" id="SSF81383">
    <property type="entry name" value="F-box domain"/>
    <property type="match status" value="1"/>
</dbReference>
<proteinExistence type="predicted"/>
<gene>
    <name evidence="2" type="ORF">AC578_4341</name>
</gene>
<comment type="caution">
    <text evidence="2">The sequence shown here is derived from an EMBL/GenBank/DDBJ whole genome shotgun (WGS) entry which is preliminary data.</text>
</comment>
<dbReference type="AlphaFoldDB" id="A0A139H8B5"/>
<dbReference type="OrthoDB" id="10304098at2759"/>